<dbReference type="InterPro" id="IPR002539">
    <property type="entry name" value="MaoC-like_dom"/>
</dbReference>
<dbReference type="GO" id="GO:0006633">
    <property type="term" value="P:fatty acid biosynthetic process"/>
    <property type="evidence" value="ECO:0007669"/>
    <property type="project" value="TreeGrafter"/>
</dbReference>
<dbReference type="Pfam" id="PF01575">
    <property type="entry name" value="MaoC_dehydratas"/>
    <property type="match status" value="1"/>
</dbReference>
<dbReference type="CDD" id="cd03449">
    <property type="entry name" value="R_hydratase"/>
    <property type="match status" value="1"/>
</dbReference>
<dbReference type="InterPro" id="IPR050965">
    <property type="entry name" value="UPF0336/Enoyl-CoA_hydratase"/>
</dbReference>
<dbReference type="PANTHER" id="PTHR43437:SF3">
    <property type="entry name" value="HYDROXYACYL-THIOESTER DEHYDRATASE TYPE 2, MITOCHONDRIAL"/>
    <property type="match status" value="1"/>
</dbReference>
<dbReference type="Proteomes" id="UP000823772">
    <property type="component" value="Unassembled WGS sequence"/>
</dbReference>
<dbReference type="GO" id="GO:0019171">
    <property type="term" value="F:(3R)-hydroxyacyl-[acyl-carrier-protein] dehydratase activity"/>
    <property type="evidence" value="ECO:0007669"/>
    <property type="project" value="TreeGrafter"/>
</dbReference>
<reference evidence="2" key="2">
    <citation type="journal article" date="2021" name="PeerJ">
        <title>Extensive microbial diversity within the chicken gut microbiome revealed by metagenomics and culture.</title>
        <authorList>
            <person name="Gilroy R."/>
            <person name="Ravi A."/>
            <person name="Getino M."/>
            <person name="Pursley I."/>
            <person name="Horton D.L."/>
            <person name="Alikhan N.F."/>
            <person name="Baker D."/>
            <person name="Gharbi K."/>
            <person name="Hall N."/>
            <person name="Watson M."/>
            <person name="Adriaenssens E.M."/>
            <person name="Foster-Nyarko E."/>
            <person name="Jarju S."/>
            <person name="Secka A."/>
            <person name="Antonio M."/>
            <person name="Oren A."/>
            <person name="Chaudhuri R.R."/>
            <person name="La Ragione R."/>
            <person name="Hildebrand F."/>
            <person name="Pallen M.J."/>
        </authorList>
    </citation>
    <scope>NUCLEOTIDE SEQUENCE</scope>
    <source>
        <strain evidence="2">B3-2255</strain>
    </source>
</reference>
<reference evidence="2" key="1">
    <citation type="submission" date="2020-10" db="EMBL/GenBank/DDBJ databases">
        <authorList>
            <person name="Gilroy R."/>
        </authorList>
    </citation>
    <scope>NUCLEOTIDE SEQUENCE</scope>
    <source>
        <strain evidence="2">B3-2255</strain>
    </source>
</reference>
<protein>
    <submittedName>
        <fullName evidence="2">MaoC family dehydratase</fullName>
    </submittedName>
</protein>
<feature type="domain" description="MaoC-like" evidence="1">
    <location>
        <begin position="7"/>
        <end position="103"/>
    </location>
</feature>
<sequence>MIKTGDKYEQKVRYTQDDVIGFAKVSGDCNPIHLDAEYAAKTMFKRPIVHGFLSAAVFSKVFGMDFPGPGTIYMSQQMKFLAPVYVDRDYVARFEVTEIKPEKHIGIVSCSLVDCETGRECISGTAMLKHDEQFVKNQKLLIIK</sequence>
<dbReference type="AlphaFoldDB" id="A0A9D9NPS2"/>
<evidence type="ECO:0000313" key="2">
    <source>
        <dbReference type="EMBL" id="MBO8481322.1"/>
    </source>
</evidence>
<accession>A0A9D9NPS2</accession>
<comment type="caution">
    <text evidence="2">The sequence shown here is derived from an EMBL/GenBank/DDBJ whole genome shotgun (WGS) entry which is preliminary data.</text>
</comment>
<evidence type="ECO:0000259" key="1">
    <source>
        <dbReference type="Pfam" id="PF01575"/>
    </source>
</evidence>
<organism evidence="2 3">
    <name type="scientific">Candidatus Merdivivens faecigallinarum</name>
    <dbReference type="NCBI Taxonomy" id="2840871"/>
    <lineage>
        <taxon>Bacteria</taxon>
        <taxon>Pseudomonadati</taxon>
        <taxon>Bacteroidota</taxon>
        <taxon>Bacteroidia</taxon>
        <taxon>Bacteroidales</taxon>
        <taxon>Muribaculaceae</taxon>
        <taxon>Muribaculaceae incertae sedis</taxon>
        <taxon>Candidatus Merdivivens</taxon>
    </lineage>
</organism>
<dbReference type="Gene3D" id="3.10.129.10">
    <property type="entry name" value="Hotdog Thioesterase"/>
    <property type="match status" value="1"/>
</dbReference>
<proteinExistence type="predicted"/>
<gene>
    <name evidence="2" type="ORF">IAC87_02105</name>
</gene>
<dbReference type="EMBL" id="JADILY010000043">
    <property type="protein sequence ID" value="MBO8481322.1"/>
    <property type="molecule type" value="Genomic_DNA"/>
</dbReference>
<dbReference type="SUPFAM" id="SSF54637">
    <property type="entry name" value="Thioesterase/thiol ester dehydrase-isomerase"/>
    <property type="match status" value="1"/>
</dbReference>
<dbReference type="PANTHER" id="PTHR43437">
    <property type="entry name" value="HYDROXYACYL-THIOESTER DEHYDRATASE TYPE 2, MITOCHONDRIAL-RELATED"/>
    <property type="match status" value="1"/>
</dbReference>
<dbReference type="InterPro" id="IPR029069">
    <property type="entry name" value="HotDog_dom_sf"/>
</dbReference>
<evidence type="ECO:0000313" key="3">
    <source>
        <dbReference type="Proteomes" id="UP000823772"/>
    </source>
</evidence>
<name>A0A9D9NPS2_9BACT</name>